<keyword evidence="2" id="KW-1185">Reference proteome</keyword>
<dbReference type="KEGG" id="vnx:VNE69_03370"/>
<dbReference type="AlphaFoldDB" id="A0AAX4JB53"/>
<sequence length="261" mass="30839">MLIFFSILQIFTSSNISHNIMRRSIEPTSTPLFKNKVNYVLDNIDTSLKIIHVDNFMAATNKTTFKNTLNCTKNFNFKPKNINNIINFQTIFIASDIVFEALMSNRDLYNIIRKLEKRSIQKGLYDLRLIFRKFIKNFILKQKSSKRLKPIGQLLELLAYHSYDLVFDLSFYPSFDNLEEMGRLKNFVNDHIDLQISSSCPWHIIQLYSKNLYINRENKLDYHKNERSLDKINLELQEIQFGTSNFDDNGIKDIYSSIEDF</sequence>
<dbReference type="Proteomes" id="UP001334084">
    <property type="component" value="Chromosome 3"/>
</dbReference>
<proteinExistence type="predicted"/>
<accession>A0AAX4JB53</accession>
<name>A0AAX4JB53_9MICR</name>
<evidence type="ECO:0000313" key="1">
    <source>
        <dbReference type="EMBL" id="WUR03161.1"/>
    </source>
</evidence>
<reference evidence="1" key="1">
    <citation type="journal article" date="2024" name="BMC Genomics">
        <title>Functional annotation of a divergent genome using sequence and structure-based similarity.</title>
        <authorList>
            <person name="Svedberg D."/>
            <person name="Winiger R.R."/>
            <person name="Berg A."/>
            <person name="Sharma H."/>
            <person name="Tellgren-Roth C."/>
            <person name="Debrunner-Vossbrinck B.A."/>
            <person name="Vossbrinck C.R."/>
            <person name="Barandun J."/>
        </authorList>
    </citation>
    <scope>NUCLEOTIDE SEQUENCE</scope>
    <source>
        <strain evidence="1">Illinois isolate</strain>
    </source>
</reference>
<dbReference type="RefSeq" id="XP_065329306.1">
    <property type="nucleotide sequence ID" value="XM_065473234.1"/>
</dbReference>
<evidence type="ECO:0000313" key="2">
    <source>
        <dbReference type="Proteomes" id="UP001334084"/>
    </source>
</evidence>
<dbReference type="EMBL" id="CP142728">
    <property type="protein sequence ID" value="WUR03161.1"/>
    <property type="molecule type" value="Genomic_DNA"/>
</dbReference>
<dbReference type="GeneID" id="90540966"/>
<organism evidence="1 2">
    <name type="scientific">Vairimorpha necatrix</name>
    <dbReference type="NCBI Taxonomy" id="6039"/>
    <lineage>
        <taxon>Eukaryota</taxon>
        <taxon>Fungi</taxon>
        <taxon>Fungi incertae sedis</taxon>
        <taxon>Microsporidia</taxon>
        <taxon>Nosematidae</taxon>
        <taxon>Vairimorpha</taxon>
    </lineage>
</organism>
<protein>
    <submittedName>
        <fullName evidence="1">Uncharacterized protein</fullName>
    </submittedName>
</protein>
<gene>
    <name evidence="1" type="ORF">VNE69_03370</name>
</gene>